<feature type="transmembrane region" description="Helical" evidence="1">
    <location>
        <begin position="46"/>
        <end position="66"/>
    </location>
</feature>
<keyword evidence="1" id="KW-0472">Membrane</keyword>
<name>A0A238XGZ9_9RHOB</name>
<evidence type="ECO:0000313" key="3">
    <source>
        <dbReference type="Proteomes" id="UP000198417"/>
    </source>
</evidence>
<gene>
    <name evidence="2" type="ORF">SAMN06265370_11159</name>
</gene>
<keyword evidence="1" id="KW-1133">Transmembrane helix</keyword>
<proteinExistence type="predicted"/>
<feature type="transmembrane region" description="Helical" evidence="1">
    <location>
        <begin position="134"/>
        <end position="151"/>
    </location>
</feature>
<evidence type="ECO:0000313" key="2">
    <source>
        <dbReference type="EMBL" id="SNR57980.1"/>
    </source>
</evidence>
<protein>
    <submittedName>
        <fullName evidence="2">Uncharacterized membrane protein</fullName>
    </submittedName>
</protein>
<organism evidence="2 3">
    <name type="scientific">Puniceibacterium sediminis</name>
    <dbReference type="NCBI Taxonomy" id="1608407"/>
    <lineage>
        <taxon>Bacteria</taxon>
        <taxon>Pseudomonadati</taxon>
        <taxon>Pseudomonadota</taxon>
        <taxon>Alphaproteobacteria</taxon>
        <taxon>Rhodobacterales</taxon>
        <taxon>Paracoccaceae</taxon>
        <taxon>Puniceibacterium</taxon>
    </lineage>
</organism>
<sequence length="188" mass="20547">MDLLSLGHGVAIRGTLPRQVVMTTDLQTRPLPRVPRALDGIYRLGLLSKASVALLQFCAGLGLWLAPAGSLSHLVEGLSTARLLHSPLHPLLPALHHWAAALPDQTSTFYATYLMGHGALSCCVLLAVFLRRRFAYPVAMMVLSGFVIYQLGEYLQTHDPALLLITTVDLIVIFFISVERLFSPYSGN</sequence>
<feature type="transmembrane region" description="Helical" evidence="1">
    <location>
        <begin position="110"/>
        <end position="129"/>
    </location>
</feature>
<dbReference type="EMBL" id="FZNN01000011">
    <property type="protein sequence ID" value="SNR57980.1"/>
    <property type="molecule type" value="Genomic_DNA"/>
</dbReference>
<keyword evidence="1" id="KW-0812">Transmembrane</keyword>
<dbReference type="AlphaFoldDB" id="A0A238XGZ9"/>
<dbReference type="Pfam" id="PF09900">
    <property type="entry name" value="DUF2127"/>
    <property type="match status" value="1"/>
</dbReference>
<dbReference type="InterPro" id="IPR021125">
    <property type="entry name" value="DUF2127"/>
</dbReference>
<evidence type="ECO:0000256" key="1">
    <source>
        <dbReference type="SAM" id="Phobius"/>
    </source>
</evidence>
<accession>A0A238XGZ9</accession>
<dbReference type="OrthoDB" id="8393979at2"/>
<reference evidence="2 3" key="1">
    <citation type="submission" date="2017-06" db="EMBL/GenBank/DDBJ databases">
        <authorList>
            <person name="Kim H.J."/>
            <person name="Triplett B.A."/>
        </authorList>
    </citation>
    <scope>NUCLEOTIDE SEQUENCE [LARGE SCALE GENOMIC DNA]</scope>
    <source>
        <strain evidence="2 3">DSM 29052</strain>
    </source>
</reference>
<dbReference type="Proteomes" id="UP000198417">
    <property type="component" value="Unassembled WGS sequence"/>
</dbReference>
<keyword evidence="3" id="KW-1185">Reference proteome</keyword>
<feature type="transmembrane region" description="Helical" evidence="1">
    <location>
        <begin position="163"/>
        <end position="182"/>
    </location>
</feature>